<dbReference type="AlphaFoldDB" id="A0A1H1DXR8"/>
<gene>
    <name evidence="4" type="ORF">SAMN04489765_1944</name>
</gene>
<keyword evidence="2" id="KW-1133">Transmembrane helix</keyword>
<feature type="domain" description="Potassium channel" evidence="3">
    <location>
        <begin position="31"/>
        <end position="102"/>
    </location>
</feature>
<proteinExistence type="predicted"/>
<feature type="transmembrane region" description="Helical" evidence="2">
    <location>
        <begin position="78"/>
        <end position="99"/>
    </location>
</feature>
<dbReference type="EMBL" id="FNLF01000002">
    <property type="protein sequence ID" value="SDQ81321.1"/>
    <property type="molecule type" value="Genomic_DNA"/>
</dbReference>
<name>A0A1H1DXR8_9ACTN</name>
<keyword evidence="2" id="KW-0812">Transmembrane</keyword>
<evidence type="ECO:0000256" key="2">
    <source>
        <dbReference type="SAM" id="Phobius"/>
    </source>
</evidence>
<evidence type="ECO:0000313" key="5">
    <source>
        <dbReference type="Proteomes" id="UP000183053"/>
    </source>
</evidence>
<dbReference type="Pfam" id="PF07885">
    <property type="entry name" value="Ion_trans_2"/>
    <property type="match status" value="1"/>
</dbReference>
<keyword evidence="5" id="KW-1185">Reference proteome</keyword>
<dbReference type="STRING" id="47312.SAMN04489765_1944"/>
<dbReference type="RefSeq" id="WP_068565730.1">
    <property type="nucleotide sequence ID" value="NZ_FNLF01000002.1"/>
</dbReference>
<accession>A0A1H1DXR8</accession>
<evidence type="ECO:0000259" key="3">
    <source>
        <dbReference type="Pfam" id="PF07885"/>
    </source>
</evidence>
<feature type="transmembrane region" description="Helical" evidence="2">
    <location>
        <begin position="27"/>
        <end position="45"/>
    </location>
</feature>
<dbReference type="Proteomes" id="UP000183053">
    <property type="component" value="Unassembled WGS sequence"/>
</dbReference>
<organism evidence="4 5">
    <name type="scientific">Tsukamurella pulmonis</name>
    <dbReference type="NCBI Taxonomy" id="47312"/>
    <lineage>
        <taxon>Bacteria</taxon>
        <taxon>Bacillati</taxon>
        <taxon>Actinomycetota</taxon>
        <taxon>Actinomycetes</taxon>
        <taxon>Mycobacteriales</taxon>
        <taxon>Tsukamurellaceae</taxon>
        <taxon>Tsukamurella</taxon>
    </lineage>
</organism>
<feature type="coiled-coil region" evidence="1">
    <location>
        <begin position="103"/>
        <end position="144"/>
    </location>
</feature>
<evidence type="ECO:0000256" key="1">
    <source>
        <dbReference type="SAM" id="Coils"/>
    </source>
</evidence>
<keyword evidence="1" id="KW-0175">Coiled coil</keyword>
<protein>
    <submittedName>
        <fullName evidence="4">Ion channel</fullName>
    </submittedName>
</protein>
<evidence type="ECO:0000313" key="4">
    <source>
        <dbReference type="EMBL" id="SDQ81321.1"/>
    </source>
</evidence>
<reference evidence="5" key="1">
    <citation type="submission" date="2016-10" db="EMBL/GenBank/DDBJ databases">
        <authorList>
            <person name="Varghese N."/>
            <person name="Submissions S."/>
        </authorList>
    </citation>
    <scope>NUCLEOTIDE SEQUENCE [LARGE SCALE GENOMIC DNA]</scope>
    <source>
        <strain evidence="5">DSM 44142</strain>
    </source>
</reference>
<dbReference type="SUPFAM" id="SSF81324">
    <property type="entry name" value="Voltage-gated potassium channels"/>
    <property type="match status" value="1"/>
</dbReference>
<keyword evidence="2" id="KW-0472">Membrane</keyword>
<sequence length="156" mass="17108">MVSLILMVKRLVDAVVTSWRDRVSRGAAISLVGTVTGATIFYTLTEKWSVLDSLFYAVSVGLPMGNGALGPTTTVSKIFTLIYALVVVGLFVAVGGSLAKATVKNTNRKVARVRRDDAHLEQEEMRLQKKEALLQEQADRVRREAARLGMTLEEDL</sequence>
<dbReference type="InterPro" id="IPR013099">
    <property type="entry name" value="K_chnl_dom"/>
</dbReference>
<dbReference type="Gene3D" id="1.10.287.70">
    <property type="match status" value="1"/>
</dbReference>